<dbReference type="Proteomes" id="UP000670475">
    <property type="component" value="Unassembled WGS sequence"/>
</dbReference>
<dbReference type="NCBIfam" id="TIGR01186">
    <property type="entry name" value="proV"/>
    <property type="match status" value="1"/>
</dbReference>
<comment type="caution">
    <text evidence="8">The sequence shown here is derived from an EMBL/GenBank/DDBJ whole genome shotgun (WGS) entry which is preliminary data.</text>
</comment>
<dbReference type="EMBL" id="JAGIQL010000018">
    <property type="protein sequence ID" value="MBP0457239.1"/>
    <property type="molecule type" value="Genomic_DNA"/>
</dbReference>
<dbReference type="GO" id="GO:0016020">
    <property type="term" value="C:membrane"/>
    <property type="evidence" value="ECO:0007669"/>
    <property type="project" value="InterPro"/>
</dbReference>
<name>A0A940RX41_9ACTN</name>
<dbReference type="PROSITE" id="PS50893">
    <property type="entry name" value="ABC_TRANSPORTER_2"/>
    <property type="match status" value="1"/>
</dbReference>
<dbReference type="SUPFAM" id="SSF54631">
    <property type="entry name" value="CBS-domain pair"/>
    <property type="match status" value="1"/>
</dbReference>
<feature type="compositionally biased region" description="Low complexity" evidence="6">
    <location>
        <begin position="358"/>
        <end position="377"/>
    </location>
</feature>
<keyword evidence="9" id="KW-1185">Reference proteome</keyword>
<keyword evidence="5" id="KW-0129">CBS domain</keyword>
<evidence type="ECO:0000256" key="4">
    <source>
        <dbReference type="ARBA" id="ARBA00022840"/>
    </source>
</evidence>
<dbReference type="PANTHER" id="PTHR43869:SF1">
    <property type="entry name" value="GLYCINE BETAINE_PROLINE BETAINE TRANSPORT SYSTEM ATP-BINDING PROTEIN PROV"/>
    <property type="match status" value="1"/>
</dbReference>
<dbReference type="InterPro" id="IPR003593">
    <property type="entry name" value="AAA+_ATPase"/>
</dbReference>
<dbReference type="SMART" id="SM00382">
    <property type="entry name" value="AAA"/>
    <property type="match status" value="1"/>
</dbReference>
<dbReference type="GO" id="GO:0031460">
    <property type="term" value="P:glycine betaine transport"/>
    <property type="evidence" value="ECO:0007669"/>
    <property type="project" value="InterPro"/>
</dbReference>
<evidence type="ECO:0000256" key="5">
    <source>
        <dbReference type="ARBA" id="ARBA00023122"/>
    </source>
</evidence>
<organism evidence="8 9">
    <name type="scientific">Streptomyces montanisoli</name>
    <dbReference type="NCBI Taxonomy" id="2798581"/>
    <lineage>
        <taxon>Bacteria</taxon>
        <taxon>Bacillati</taxon>
        <taxon>Actinomycetota</taxon>
        <taxon>Actinomycetes</taxon>
        <taxon>Kitasatosporales</taxon>
        <taxon>Streptomycetaceae</taxon>
        <taxon>Streptomyces</taxon>
    </lineage>
</organism>
<evidence type="ECO:0000256" key="6">
    <source>
        <dbReference type="SAM" id="MobiDB-lite"/>
    </source>
</evidence>
<dbReference type="InterPro" id="IPR017871">
    <property type="entry name" value="ABC_transporter-like_CS"/>
</dbReference>
<comment type="similarity">
    <text evidence="1">Belongs to the ABC transporter superfamily.</text>
</comment>
<dbReference type="GO" id="GO:0006970">
    <property type="term" value="P:response to osmotic stress"/>
    <property type="evidence" value="ECO:0007669"/>
    <property type="project" value="UniProtKB-ARBA"/>
</dbReference>
<evidence type="ECO:0000259" key="7">
    <source>
        <dbReference type="PROSITE" id="PS50893"/>
    </source>
</evidence>
<dbReference type="AlphaFoldDB" id="A0A940RX41"/>
<accession>A0A940RX41</accession>
<evidence type="ECO:0000256" key="2">
    <source>
        <dbReference type="ARBA" id="ARBA00022448"/>
    </source>
</evidence>
<keyword evidence="3" id="KW-0547">Nucleotide-binding</keyword>
<evidence type="ECO:0000256" key="1">
    <source>
        <dbReference type="ARBA" id="ARBA00005417"/>
    </source>
</evidence>
<dbReference type="Gene3D" id="3.40.50.300">
    <property type="entry name" value="P-loop containing nucleotide triphosphate hydrolases"/>
    <property type="match status" value="1"/>
</dbReference>
<reference evidence="8" key="1">
    <citation type="submission" date="2021-03" db="EMBL/GenBank/DDBJ databases">
        <title>Whole genome sequence of Streptomyces bomunensis MMS17-BM035.</title>
        <authorList>
            <person name="Lee J.H."/>
        </authorList>
    </citation>
    <scope>NUCLEOTIDE SEQUENCE</scope>
    <source>
        <strain evidence="8">MMS17-BM035</strain>
    </source>
</reference>
<dbReference type="RefSeq" id="WP_209339016.1">
    <property type="nucleotide sequence ID" value="NZ_JAGIQL010000018.1"/>
</dbReference>
<dbReference type="PROSITE" id="PS00211">
    <property type="entry name" value="ABC_TRANSPORTER_1"/>
    <property type="match status" value="1"/>
</dbReference>
<dbReference type="InterPro" id="IPR005892">
    <property type="entry name" value="Gly-betaine_transp_ATP-bd"/>
</dbReference>
<protein>
    <submittedName>
        <fullName evidence="8">Glycine betaine/L-proline ABC transporter ATP-binding protein</fullName>
    </submittedName>
</protein>
<dbReference type="GO" id="GO:0005524">
    <property type="term" value="F:ATP binding"/>
    <property type="evidence" value="ECO:0007669"/>
    <property type="project" value="UniProtKB-KW"/>
</dbReference>
<sequence length="383" mass="40800">MSRLEAEHLYKVFGRRPDEAVTKLRDGSGREELRADGTTAAVIDASFTVEPGQIFVVMGLSGSGKSTLLRMLNGLLEPTSGRVLFDGQDLTALSKEGLRDVRSTKISMVFQHFALFPHRSVLENAAYGLEVQGKPRKEREAHAREALEMTGLGGWEKSWPDELSGGMQQRVGLARALATDADMLLMDESFSALDPLIRRDMQDQLLTLQKRLKKTIVFITHDLNEAMRLGDRIAVMRDGEIVQQGTAEDILVTPANDYVASFTQDVDRSRVLTAGAIMAEPETAFGGKTDDGRTLRTAEDVLAAAPATVSEDTPIIELFTPCSTSGVAVAVTGEDGALVGVVPRARLLAVLGEPMTPTDAASAASGSGAADAAGTTGKAVASA</sequence>
<evidence type="ECO:0000313" key="8">
    <source>
        <dbReference type="EMBL" id="MBP0457239.1"/>
    </source>
</evidence>
<feature type="region of interest" description="Disordered" evidence="6">
    <location>
        <begin position="358"/>
        <end position="383"/>
    </location>
</feature>
<dbReference type="InterPro" id="IPR046342">
    <property type="entry name" value="CBS_dom_sf"/>
</dbReference>
<gene>
    <name evidence="8" type="ORF">JFN87_06965</name>
</gene>
<dbReference type="InterPro" id="IPR003439">
    <property type="entry name" value="ABC_transporter-like_ATP-bd"/>
</dbReference>
<dbReference type="InterPro" id="IPR051921">
    <property type="entry name" value="ABC_osmolyte_uptake_ATP-bind"/>
</dbReference>
<evidence type="ECO:0000256" key="3">
    <source>
        <dbReference type="ARBA" id="ARBA00022741"/>
    </source>
</evidence>
<dbReference type="Pfam" id="PF00005">
    <property type="entry name" value="ABC_tran"/>
    <property type="match status" value="1"/>
</dbReference>
<proteinExistence type="inferred from homology"/>
<dbReference type="GO" id="GO:0016887">
    <property type="term" value="F:ATP hydrolysis activity"/>
    <property type="evidence" value="ECO:0007669"/>
    <property type="project" value="InterPro"/>
</dbReference>
<evidence type="ECO:0000313" key="9">
    <source>
        <dbReference type="Proteomes" id="UP000670475"/>
    </source>
</evidence>
<dbReference type="CDD" id="cd03294">
    <property type="entry name" value="ABC_Pro_Gly_Betaine"/>
    <property type="match status" value="1"/>
</dbReference>
<dbReference type="FunFam" id="3.40.50.300:FF:000201">
    <property type="entry name" value="Glycine betaine/L-proline ABC transporter ATP-binding protein"/>
    <property type="match status" value="1"/>
</dbReference>
<keyword evidence="4 8" id="KW-0067">ATP-binding</keyword>
<dbReference type="InterPro" id="IPR027417">
    <property type="entry name" value="P-loop_NTPase"/>
</dbReference>
<dbReference type="SUPFAM" id="SSF52540">
    <property type="entry name" value="P-loop containing nucleoside triphosphate hydrolases"/>
    <property type="match status" value="1"/>
</dbReference>
<keyword evidence="2" id="KW-0813">Transport</keyword>
<feature type="domain" description="ABC transporter" evidence="7">
    <location>
        <begin position="22"/>
        <end position="263"/>
    </location>
</feature>
<dbReference type="PANTHER" id="PTHR43869">
    <property type="entry name" value="GLYCINE BETAINE/PROLINE BETAINE TRANSPORT SYSTEM ATP-BINDING PROTEIN PROV"/>
    <property type="match status" value="1"/>
</dbReference>